<name>A0A918LAI7_9PSEU</name>
<gene>
    <name evidence="8" type="ORF">GCM10010171_16010</name>
</gene>
<dbReference type="InterPro" id="IPR050638">
    <property type="entry name" value="AA-Vitamin_Transporters"/>
</dbReference>
<keyword evidence="4 6" id="KW-1133">Transmembrane helix</keyword>
<keyword evidence="3 6" id="KW-0812">Transmembrane</keyword>
<feature type="transmembrane region" description="Helical" evidence="6">
    <location>
        <begin position="147"/>
        <end position="169"/>
    </location>
</feature>
<feature type="transmembrane region" description="Helical" evidence="6">
    <location>
        <begin position="69"/>
        <end position="88"/>
    </location>
</feature>
<feature type="domain" description="EamA" evidence="7">
    <location>
        <begin position="150"/>
        <end position="285"/>
    </location>
</feature>
<feature type="transmembrane region" description="Helical" evidence="6">
    <location>
        <begin position="122"/>
        <end position="141"/>
    </location>
</feature>
<comment type="caution">
    <text evidence="8">The sequence shown here is derived from an EMBL/GenBank/DDBJ whole genome shotgun (WGS) entry which is preliminary data.</text>
</comment>
<dbReference type="InterPro" id="IPR000620">
    <property type="entry name" value="EamA_dom"/>
</dbReference>
<evidence type="ECO:0000256" key="1">
    <source>
        <dbReference type="ARBA" id="ARBA00004141"/>
    </source>
</evidence>
<feature type="transmembrane region" description="Helical" evidence="6">
    <location>
        <begin position="269"/>
        <end position="287"/>
    </location>
</feature>
<accession>A0A918LAI7</accession>
<sequence length="311" mass="32562">MVGGRGTLIRMGLLALMWGSSFLWIEIALTGLSPVQISVARCVLGALVLVGLCYAAGKRLPRDWRAWGHMTLAAVFANALPFTLFAVGQQTVDSGVAGVINATTPLWQLVIGLMLGTDRGMGGIRLLGLLLGFGGTLLIFAPWNAGLMGWGALVILAAAISYAVAYAYIDRTMKGRGVAPIAMSATQLVSATWLVALALPVGGLQPVSLTWQVILAIAVLGVFGTGFAFALFYRLLSDEGPTNASVVGYLLPVVSVLLGAIFLGEDLNLRIIAGMIIVLAGVAMTRIPRRPPTTPAVLAAEDEPRAPARLD</sequence>
<dbReference type="PANTHER" id="PTHR32322:SF9">
    <property type="entry name" value="AMINO-ACID METABOLITE EFFLUX PUMP-RELATED"/>
    <property type="match status" value="1"/>
</dbReference>
<evidence type="ECO:0000313" key="9">
    <source>
        <dbReference type="Proteomes" id="UP000660680"/>
    </source>
</evidence>
<evidence type="ECO:0000313" key="8">
    <source>
        <dbReference type="EMBL" id="GGS23689.1"/>
    </source>
</evidence>
<evidence type="ECO:0000256" key="2">
    <source>
        <dbReference type="ARBA" id="ARBA00007362"/>
    </source>
</evidence>
<proteinExistence type="inferred from homology"/>
<dbReference type="Proteomes" id="UP000660680">
    <property type="component" value="Unassembled WGS sequence"/>
</dbReference>
<evidence type="ECO:0000259" key="7">
    <source>
        <dbReference type="Pfam" id="PF00892"/>
    </source>
</evidence>
<protein>
    <submittedName>
        <fullName evidence="8">Multidrug transporter</fullName>
    </submittedName>
</protein>
<feature type="transmembrane region" description="Helical" evidence="6">
    <location>
        <begin position="209"/>
        <end position="232"/>
    </location>
</feature>
<evidence type="ECO:0000256" key="4">
    <source>
        <dbReference type="ARBA" id="ARBA00022989"/>
    </source>
</evidence>
<feature type="transmembrane region" description="Helical" evidence="6">
    <location>
        <begin position="244"/>
        <end position="263"/>
    </location>
</feature>
<dbReference type="InterPro" id="IPR037185">
    <property type="entry name" value="EmrE-like"/>
</dbReference>
<feature type="transmembrane region" description="Helical" evidence="6">
    <location>
        <begin position="94"/>
        <end position="115"/>
    </location>
</feature>
<feature type="transmembrane region" description="Helical" evidence="6">
    <location>
        <begin position="181"/>
        <end position="203"/>
    </location>
</feature>
<dbReference type="Pfam" id="PF00892">
    <property type="entry name" value="EamA"/>
    <property type="match status" value="2"/>
</dbReference>
<evidence type="ECO:0000256" key="3">
    <source>
        <dbReference type="ARBA" id="ARBA00022692"/>
    </source>
</evidence>
<feature type="transmembrane region" description="Helical" evidence="6">
    <location>
        <begin position="38"/>
        <end position="57"/>
    </location>
</feature>
<dbReference type="AlphaFoldDB" id="A0A918LAI7"/>
<reference evidence="8" key="1">
    <citation type="journal article" date="2014" name="Int. J. Syst. Evol. Microbiol.">
        <title>Complete genome sequence of Corynebacterium casei LMG S-19264T (=DSM 44701T), isolated from a smear-ripened cheese.</title>
        <authorList>
            <consortium name="US DOE Joint Genome Institute (JGI-PGF)"/>
            <person name="Walter F."/>
            <person name="Albersmeier A."/>
            <person name="Kalinowski J."/>
            <person name="Ruckert C."/>
        </authorList>
    </citation>
    <scope>NUCLEOTIDE SEQUENCE</scope>
    <source>
        <strain evidence="8">JCM 3276</strain>
    </source>
</reference>
<feature type="domain" description="EamA" evidence="7">
    <location>
        <begin position="13"/>
        <end position="140"/>
    </location>
</feature>
<dbReference type="PANTHER" id="PTHR32322">
    <property type="entry name" value="INNER MEMBRANE TRANSPORTER"/>
    <property type="match status" value="1"/>
</dbReference>
<comment type="subcellular location">
    <subcellularLocation>
        <location evidence="1">Membrane</location>
        <topology evidence="1">Multi-pass membrane protein</topology>
    </subcellularLocation>
</comment>
<organism evidence="8 9">
    <name type="scientific">Actinokineospora fastidiosa</name>
    <dbReference type="NCBI Taxonomy" id="1816"/>
    <lineage>
        <taxon>Bacteria</taxon>
        <taxon>Bacillati</taxon>
        <taxon>Actinomycetota</taxon>
        <taxon>Actinomycetes</taxon>
        <taxon>Pseudonocardiales</taxon>
        <taxon>Pseudonocardiaceae</taxon>
        <taxon>Actinokineospora</taxon>
    </lineage>
</organism>
<keyword evidence="5 6" id="KW-0472">Membrane</keyword>
<dbReference type="GO" id="GO:0016020">
    <property type="term" value="C:membrane"/>
    <property type="evidence" value="ECO:0007669"/>
    <property type="project" value="UniProtKB-SubCell"/>
</dbReference>
<reference evidence="8" key="2">
    <citation type="submission" date="2020-09" db="EMBL/GenBank/DDBJ databases">
        <authorList>
            <person name="Sun Q."/>
            <person name="Ohkuma M."/>
        </authorList>
    </citation>
    <scope>NUCLEOTIDE SEQUENCE</scope>
    <source>
        <strain evidence="8">JCM 3276</strain>
    </source>
</reference>
<evidence type="ECO:0000256" key="6">
    <source>
        <dbReference type="SAM" id="Phobius"/>
    </source>
</evidence>
<comment type="similarity">
    <text evidence="2">Belongs to the EamA transporter family.</text>
</comment>
<feature type="transmembrane region" description="Helical" evidence="6">
    <location>
        <begin position="12"/>
        <end position="32"/>
    </location>
</feature>
<keyword evidence="9" id="KW-1185">Reference proteome</keyword>
<evidence type="ECO:0000256" key="5">
    <source>
        <dbReference type="ARBA" id="ARBA00023136"/>
    </source>
</evidence>
<dbReference type="EMBL" id="BMRB01000001">
    <property type="protein sequence ID" value="GGS23689.1"/>
    <property type="molecule type" value="Genomic_DNA"/>
</dbReference>
<dbReference type="SUPFAM" id="SSF103481">
    <property type="entry name" value="Multidrug resistance efflux transporter EmrE"/>
    <property type="match status" value="2"/>
</dbReference>